<organism evidence="4 5">
    <name type="scientific">Futiania mangrovi</name>
    <dbReference type="NCBI Taxonomy" id="2959716"/>
    <lineage>
        <taxon>Bacteria</taxon>
        <taxon>Pseudomonadati</taxon>
        <taxon>Pseudomonadota</taxon>
        <taxon>Alphaproteobacteria</taxon>
        <taxon>Futianiales</taxon>
        <taxon>Futianiaceae</taxon>
        <taxon>Futiania</taxon>
    </lineage>
</organism>
<dbReference type="GO" id="GO:0004719">
    <property type="term" value="F:protein-L-isoaspartate (D-aspartate) O-methyltransferase activity"/>
    <property type="evidence" value="ECO:0007669"/>
    <property type="project" value="InterPro"/>
</dbReference>
<dbReference type="AlphaFoldDB" id="A0A9J6PCK7"/>
<protein>
    <recommendedName>
        <fullName evidence="2">Protein-L-isoaspartate O-methyltransferase</fullName>
    </recommendedName>
    <alternativeName>
        <fullName evidence="3">Protein L-isoaspartyl methyltransferase</fullName>
    </alternativeName>
</protein>
<dbReference type="GO" id="GO:0005737">
    <property type="term" value="C:cytoplasm"/>
    <property type="evidence" value="ECO:0007669"/>
    <property type="project" value="TreeGrafter"/>
</dbReference>
<sequence>MIDFAAARKAMVDSQVRPCGVTDPDVVAAMLAVPRELFVPRTLRGVAYAGEHLPLPGGRFLLDPMVFAKLVDAAEIRAGDVVLDVGCASGYSTAVLSHLAAGVAGVESDTSLVEQASANLSELGIENAVALEGDLAAGRPDQGPYDVIVIEGGVDDVPETLIAQLKDGGRLVAVHTGQAAPRGALWLKTGGDAARRDLFDTSAPRLAAFARAESFSF</sequence>
<evidence type="ECO:0000256" key="3">
    <source>
        <dbReference type="ARBA" id="ARBA00030757"/>
    </source>
</evidence>
<gene>
    <name evidence="4" type="ORF">NJQ99_06205</name>
</gene>
<proteinExistence type="inferred from homology"/>
<evidence type="ECO:0000313" key="4">
    <source>
        <dbReference type="EMBL" id="MCP1335998.1"/>
    </source>
</evidence>
<dbReference type="InterPro" id="IPR029063">
    <property type="entry name" value="SAM-dependent_MTases_sf"/>
</dbReference>
<dbReference type="Proteomes" id="UP001055804">
    <property type="component" value="Unassembled WGS sequence"/>
</dbReference>
<dbReference type="PANTHER" id="PTHR11579">
    <property type="entry name" value="PROTEIN-L-ISOASPARTATE O-METHYLTRANSFERASE"/>
    <property type="match status" value="1"/>
</dbReference>
<evidence type="ECO:0000256" key="2">
    <source>
        <dbReference type="ARBA" id="ARBA00013346"/>
    </source>
</evidence>
<comment type="caution">
    <text evidence="4">The sequence shown here is derived from an EMBL/GenBank/DDBJ whole genome shotgun (WGS) entry which is preliminary data.</text>
</comment>
<dbReference type="Gene3D" id="3.40.50.150">
    <property type="entry name" value="Vaccinia Virus protein VP39"/>
    <property type="match status" value="1"/>
</dbReference>
<dbReference type="SUPFAM" id="SSF53335">
    <property type="entry name" value="S-adenosyl-L-methionine-dependent methyltransferases"/>
    <property type="match status" value="1"/>
</dbReference>
<keyword evidence="5" id="KW-1185">Reference proteome</keyword>
<evidence type="ECO:0000313" key="5">
    <source>
        <dbReference type="Proteomes" id="UP001055804"/>
    </source>
</evidence>
<evidence type="ECO:0000256" key="1">
    <source>
        <dbReference type="ARBA" id="ARBA00005369"/>
    </source>
</evidence>
<dbReference type="EMBL" id="JAMZFT010000001">
    <property type="protein sequence ID" value="MCP1335998.1"/>
    <property type="molecule type" value="Genomic_DNA"/>
</dbReference>
<comment type="similarity">
    <text evidence="1">Belongs to the methyltransferase superfamily. L-isoaspartyl/D-aspartyl protein methyltransferase family.</text>
</comment>
<dbReference type="RefSeq" id="WP_269331918.1">
    <property type="nucleotide sequence ID" value="NZ_JAMZFT010000001.1"/>
</dbReference>
<dbReference type="InterPro" id="IPR000682">
    <property type="entry name" value="PCMT"/>
</dbReference>
<name>A0A9J6PCK7_9PROT</name>
<dbReference type="Pfam" id="PF01135">
    <property type="entry name" value="PCMT"/>
    <property type="match status" value="1"/>
</dbReference>
<reference evidence="4" key="1">
    <citation type="submission" date="2022-06" db="EMBL/GenBank/DDBJ databases">
        <title>Isolation and Genomics of Futiania mangrovii gen. nov., sp. nov., a Rare and Metabolically-versatile member in the Class Alphaproteobacteria.</title>
        <authorList>
            <person name="Liu L."/>
            <person name="Huang W.-C."/>
            <person name="Pan J."/>
            <person name="Li J."/>
            <person name="Huang Y."/>
            <person name="Du H."/>
            <person name="Liu Y."/>
            <person name="Li M."/>
        </authorList>
    </citation>
    <scope>NUCLEOTIDE SEQUENCE</scope>
    <source>
        <strain evidence="4">FT118</strain>
    </source>
</reference>
<dbReference type="PANTHER" id="PTHR11579:SF18">
    <property type="entry name" value="PROTEIN-L-ISOASPARTATE O-METHYLTRANSFERASE"/>
    <property type="match status" value="1"/>
</dbReference>
<accession>A0A9J6PCK7</accession>
<dbReference type="CDD" id="cd02440">
    <property type="entry name" value="AdoMet_MTases"/>
    <property type="match status" value="1"/>
</dbReference>